<evidence type="ECO:0000313" key="4">
    <source>
        <dbReference type="EMBL" id="GIH70658.1"/>
    </source>
</evidence>
<gene>
    <name evidence="4" type="ORF">Mth01_29110</name>
</gene>
<keyword evidence="2" id="KW-0808">Transferase</keyword>
<dbReference type="InterPro" id="IPR029063">
    <property type="entry name" value="SAM-dependent_MTases_sf"/>
</dbReference>
<dbReference type="GO" id="GO:0032259">
    <property type="term" value="P:methylation"/>
    <property type="evidence" value="ECO:0007669"/>
    <property type="project" value="UniProtKB-KW"/>
</dbReference>
<accession>A0A8J3R8Z7</accession>
<keyword evidence="5" id="KW-1185">Reference proteome</keyword>
<dbReference type="PANTHER" id="PTHR10509">
    <property type="entry name" value="O-METHYLTRANSFERASE-RELATED"/>
    <property type="match status" value="1"/>
</dbReference>
<keyword evidence="3" id="KW-0949">S-adenosyl-L-methionine</keyword>
<name>A0A8J3R8Z7_9ACTN</name>
<proteinExistence type="predicted"/>
<dbReference type="Gene3D" id="3.40.50.150">
    <property type="entry name" value="Vaccinia Virus protein VP39"/>
    <property type="match status" value="1"/>
</dbReference>
<reference evidence="4" key="1">
    <citation type="submission" date="2021-01" db="EMBL/GenBank/DDBJ databases">
        <title>Whole genome shotgun sequence of Sphaerimonospora thailandensis NBRC 107569.</title>
        <authorList>
            <person name="Komaki H."/>
            <person name="Tamura T."/>
        </authorList>
    </citation>
    <scope>NUCLEOTIDE SEQUENCE</scope>
    <source>
        <strain evidence="4">NBRC 107569</strain>
    </source>
</reference>
<evidence type="ECO:0000256" key="2">
    <source>
        <dbReference type="ARBA" id="ARBA00022679"/>
    </source>
</evidence>
<evidence type="ECO:0000256" key="3">
    <source>
        <dbReference type="ARBA" id="ARBA00022691"/>
    </source>
</evidence>
<dbReference type="InterPro" id="IPR050362">
    <property type="entry name" value="Cation-dep_OMT"/>
</dbReference>
<dbReference type="AlphaFoldDB" id="A0A8J3R8Z7"/>
<evidence type="ECO:0000313" key="5">
    <source>
        <dbReference type="Proteomes" id="UP000610966"/>
    </source>
</evidence>
<dbReference type="InterPro" id="IPR002935">
    <property type="entry name" value="SAM_O-MeTrfase"/>
</dbReference>
<dbReference type="Pfam" id="PF01596">
    <property type="entry name" value="Methyltransf_3"/>
    <property type="match status" value="1"/>
</dbReference>
<dbReference type="PROSITE" id="PS51682">
    <property type="entry name" value="SAM_OMT_I"/>
    <property type="match status" value="1"/>
</dbReference>
<dbReference type="GO" id="GO:0008757">
    <property type="term" value="F:S-adenosylmethionine-dependent methyltransferase activity"/>
    <property type="evidence" value="ECO:0007669"/>
    <property type="project" value="TreeGrafter"/>
</dbReference>
<dbReference type="RefSeq" id="WP_239089662.1">
    <property type="nucleotide sequence ID" value="NZ_BOOG01000024.1"/>
</dbReference>
<sequence>MKVAEFIDTAVAEYTIAHTTPPDDLLRALTEETHRLVGDDDTMQISPEQGTLLTMLVGLVGARRAVEVGTFTGYSSICIARGMPADGRLIACDVSEEWTSVAQRYWDKAGVSDRIELRLGPAAETLRAMPREEWIDFAFIDADKAGYPVYYEELLVRLRPGGLIAVDNTLQEGEIVDPAAGGNVPGMRAFNDLVSADPRVTSILLPFADGLTLIRKN</sequence>
<comment type="caution">
    <text evidence="4">The sequence shown here is derived from an EMBL/GenBank/DDBJ whole genome shotgun (WGS) entry which is preliminary data.</text>
</comment>
<evidence type="ECO:0000256" key="1">
    <source>
        <dbReference type="ARBA" id="ARBA00022603"/>
    </source>
</evidence>
<dbReference type="Proteomes" id="UP000610966">
    <property type="component" value="Unassembled WGS sequence"/>
</dbReference>
<keyword evidence="1" id="KW-0489">Methyltransferase</keyword>
<dbReference type="GO" id="GO:0008171">
    <property type="term" value="F:O-methyltransferase activity"/>
    <property type="evidence" value="ECO:0007669"/>
    <property type="project" value="InterPro"/>
</dbReference>
<organism evidence="4 5">
    <name type="scientific">Sphaerimonospora thailandensis</name>
    <dbReference type="NCBI Taxonomy" id="795644"/>
    <lineage>
        <taxon>Bacteria</taxon>
        <taxon>Bacillati</taxon>
        <taxon>Actinomycetota</taxon>
        <taxon>Actinomycetes</taxon>
        <taxon>Streptosporangiales</taxon>
        <taxon>Streptosporangiaceae</taxon>
        <taxon>Sphaerimonospora</taxon>
    </lineage>
</organism>
<protein>
    <submittedName>
        <fullName evidence="4">O-methyltransferase</fullName>
    </submittedName>
</protein>
<dbReference type="PANTHER" id="PTHR10509:SF14">
    <property type="entry name" value="CAFFEOYL-COA O-METHYLTRANSFERASE 3-RELATED"/>
    <property type="match status" value="1"/>
</dbReference>
<dbReference type="SUPFAM" id="SSF53335">
    <property type="entry name" value="S-adenosyl-L-methionine-dependent methyltransferases"/>
    <property type="match status" value="1"/>
</dbReference>
<dbReference type="EMBL" id="BOOG01000024">
    <property type="protein sequence ID" value="GIH70658.1"/>
    <property type="molecule type" value="Genomic_DNA"/>
</dbReference>